<evidence type="ECO:0000256" key="12">
    <source>
        <dbReference type="ARBA" id="ARBA00023004"/>
    </source>
</evidence>
<feature type="region of interest" description="Disordered" evidence="17">
    <location>
        <begin position="417"/>
        <end position="437"/>
    </location>
</feature>
<sequence length="437" mass="48839">MSKLEHHGTYTPTSGVGKWIDARMPLPRLMYDSFVAYPVPRNLNYAYTFGGILSIFLVIQIVTGIVLAMHYVPDATKAFDSVEHIMRDVNSGWLMRYMHQNGAHFFFLAVYLHIFRGLYYGSYKAPRELLWILGCIIYLLMMATAFMGYVLPWGQMSFWGATVITGFFTAFPVIGVPIQELLLGGFAVGDPTLNRFFSLHYLLPFMIAGVVILHVWALHVTGQTNPTGIEVKSKTDTVPFTPYATIKDAFALILFLALYAYFVFYMPNFLGHADNYIPADPMVTPAHIVPEWYFLPFYAILRAITFDIGPITAKLGGVIAMFSAVLVLFVVPWLDTSKVRSAVYRPWYKLAFWLFVINSVFLGWLGSQPAEGVYVALAQLSTAIYFGFFLIVMPVLGLVEKPRRLPNSITEAVLERSAKTGGGSPQLGDATASADKS</sequence>
<feature type="binding site" description="axial binding residue" evidence="15">
    <location>
        <position position="200"/>
    </location>
    <ligand>
        <name>heme b</name>
        <dbReference type="ChEBI" id="CHEBI:60344"/>
        <label>b562</label>
    </ligand>
    <ligandPart>
        <name>Fe</name>
        <dbReference type="ChEBI" id="CHEBI:18248"/>
    </ligandPart>
</feature>
<feature type="domain" description="Cytochrome b/b6 C-terminal region profile" evidence="20">
    <location>
        <begin position="230"/>
        <end position="407"/>
    </location>
</feature>
<keyword evidence="9 15" id="KW-0479">Metal-binding</keyword>
<comment type="subcellular location">
    <subcellularLocation>
        <location evidence="2">Membrane</location>
        <topology evidence="2">Multi-pass membrane protein</topology>
    </subcellularLocation>
</comment>
<comment type="caution">
    <text evidence="21">The sequence shown here is derived from an EMBL/GenBank/DDBJ whole genome shotgun (WGS) entry which is preliminary data.</text>
</comment>
<evidence type="ECO:0000256" key="9">
    <source>
        <dbReference type="ARBA" id="ARBA00022723"/>
    </source>
</evidence>
<feature type="domain" description="Cytochrome b/b6 N-terminal region profile" evidence="19">
    <location>
        <begin position="16"/>
        <end position="227"/>
    </location>
</feature>
<evidence type="ECO:0000256" key="4">
    <source>
        <dbReference type="ARBA" id="ARBA00013531"/>
    </source>
</evidence>
<feature type="transmembrane region" description="Helical" evidence="18">
    <location>
        <begin position="346"/>
        <end position="367"/>
    </location>
</feature>
<evidence type="ECO:0000313" key="21">
    <source>
        <dbReference type="EMBL" id="RKF05883.1"/>
    </source>
</evidence>
<evidence type="ECO:0000256" key="6">
    <source>
        <dbReference type="ARBA" id="ARBA00022617"/>
    </source>
</evidence>
<dbReference type="SUPFAM" id="SSF81342">
    <property type="entry name" value="Transmembrane di-heme cytochromes"/>
    <property type="match status" value="1"/>
</dbReference>
<dbReference type="Proteomes" id="UP000246132">
    <property type="component" value="Unassembled WGS sequence"/>
</dbReference>
<evidence type="ECO:0000259" key="20">
    <source>
        <dbReference type="PROSITE" id="PS51003"/>
    </source>
</evidence>
<evidence type="ECO:0000259" key="19">
    <source>
        <dbReference type="PROSITE" id="PS51002"/>
    </source>
</evidence>
<evidence type="ECO:0000256" key="2">
    <source>
        <dbReference type="ARBA" id="ARBA00004141"/>
    </source>
</evidence>
<dbReference type="PROSITE" id="PS51002">
    <property type="entry name" value="CYTB_NTER"/>
    <property type="match status" value="1"/>
</dbReference>
<keyword evidence="7 16" id="KW-0679">Respiratory chain</keyword>
<dbReference type="InterPro" id="IPR005798">
    <property type="entry name" value="Cyt_b/b6_C"/>
</dbReference>
<evidence type="ECO:0000256" key="11">
    <source>
        <dbReference type="ARBA" id="ARBA00022989"/>
    </source>
</evidence>
<evidence type="ECO:0000256" key="3">
    <source>
        <dbReference type="ARBA" id="ARBA00011649"/>
    </source>
</evidence>
<evidence type="ECO:0000256" key="8">
    <source>
        <dbReference type="ARBA" id="ARBA00022692"/>
    </source>
</evidence>
<dbReference type="Pfam" id="PF00033">
    <property type="entry name" value="Cytochrome_B"/>
    <property type="match status" value="1"/>
</dbReference>
<dbReference type="InterPro" id="IPR048259">
    <property type="entry name" value="Cytochrome_b_N_euk/bac"/>
</dbReference>
<feature type="binding site" description="axial binding residue" evidence="15">
    <location>
        <position position="99"/>
    </location>
    <ligand>
        <name>heme b</name>
        <dbReference type="ChEBI" id="CHEBI:60344"/>
        <label>b562</label>
    </ligand>
    <ligandPart>
        <name>Fe</name>
        <dbReference type="ChEBI" id="CHEBI:18248"/>
    </ligandPart>
</feature>
<keyword evidence="6 15" id="KW-0349">Heme</keyword>
<evidence type="ECO:0000256" key="18">
    <source>
        <dbReference type="SAM" id="Phobius"/>
    </source>
</evidence>
<dbReference type="AlphaFoldDB" id="A0A3A8AJ77"/>
<keyword evidence="12 15" id="KW-0408">Iron</keyword>
<comment type="similarity">
    <text evidence="16">Belongs to the cytochrome b family.</text>
</comment>
<evidence type="ECO:0000256" key="5">
    <source>
        <dbReference type="ARBA" id="ARBA00022448"/>
    </source>
</evidence>
<protein>
    <recommendedName>
        <fullName evidence="4 16">Cytochrome b</fullName>
    </recommendedName>
</protein>
<evidence type="ECO:0000256" key="10">
    <source>
        <dbReference type="ARBA" id="ARBA00022982"/>
    </source>
</evidence>
<dbReference type="GO" id="GO:0046872">
    <property type="term" value="F:metal ion binding"/>
    <property type="evidence" value="ECO:0007669"/>
    <property type="project" value="UniProtKB-KW"/>
</dbReference>
<dbReference type="InterPro" id="IPR048260">
    <property type="entry name" value="Cytochrome_b_C_euk/bac"/>
</dbReference>
<dbReference type="GO" id="GO:0022904">
    <property type="term" value="P:respiratory electron transport chain"/>
    <property type="evidence" value="ECO:0007669"/>
    <property type="project" value="InterPro"/>
</dbReference>
<comment type="cofactor">
    <cofactor evidence="16">
        <name>heme b</name>
        <dbReference type="ChEBI" id="CHEBI:60344"/>
    </cofactor>
    <text evidence="16">Binds 2 heme groups non-covalently.</text>
</comment>
<evidence type="ECO:0000256" key="17">
    <source>
        <dbReference type="SAM" id="MobiDB-lite"/>
    </source>
</evidence>
<evidence type="ECO:0000256" key="16">
    <source>
        <dbReference type="RuleBase" id="RU003385"/>
    </source>
</evidence>
<gene>
    <name evidence="21" type="ORF">DEM25_015040</name>
</gene>
<evidence type="ECO:0000256" key="14">
    <source>
        <dbReference type="PIRSR" id="PIRSR038885-1"/>
    </source>
</evidence>
<dbReference type="Pfam" id="PF00032">
    <property type="entry name" value="Cytochrom_B_C"/>
    <property type="match status" value="1"/>
</dbReference>
<accession>A0A3A8AJ77</accession>
<evidence type="ECO:0000256" key="1">
    <source>
        <dbReference type="ARBA" id="ARBA00002444"/>
    </source>
</evidence>
<evidence type="ECO:0000313" key="22">
    <source>
        <dbReference type="Proteomes" id="UP000246132"/>
    </source>
</evidence>
<feature type="binding site" evidence="14">
    <location>
        <position position="219"/>
    </location>
    <ligand>
        <name>a ubiquinone</name>
        <dbReference type="ChEBI" id="CHEBI:16389"/>
    </ligand>
</feature>
<comment type="cofactor">
    <cofactor evidence="15">
        <name>heme</name>
        <dbReference type="ChEBI" id="CHEBI:30413"/>
    </cofactor>
    <text evidence="15">Binds 2 heme groups non-covalently.</text>
</comment>
<dbReference type="EMBL" id="QFWV02000008">
    <property type="protein sequence ID" value="RKF05883.1"/>
    <property type="molecule type" value="Genomic_DNA"/>
</dbReference>
<name>A0A3A8AJ77_9HYPH</name>
<dbReference type="InterPro" id="IPR016174">
    <property type="entry name" value="Di-haem_cyt_TM"/>
</dbReference>
<feature type="transmembrane region" description="Helical" evidence="18">
    <location>
        <begin position="45"/>
        <end position="69"/>
    </location>
</feature>
<comment type="subunit">
    <text evidence="3 16">The main subunits of complex b-c1 are: cytochrome b, cytochrome c1 and the Rieske protein.</text>
</comment>
<feature type="transmembrane region" description="Helical" evidence="18">
    <location>
        <begin position="129"/>
        <end position="151"/>
    </location>
</feature>
<dbReference type="PROSITE" id="PS51003">
    <property type="entry name" value="CYTB_CTER"/>
    <property type="match status" value="1"/>
</dbReference>
<evidence type="ECO:0000256" key="15">
    <source>
        <dbReference type="PIRSR" id="PIRSR038885-2"/>
    </source>
</evidence>
<feature type="binding site" description="axial binding residue" evidence="15">
    <location>
        <position position="214"/>
    </location>
    <ligand>
        <name>heme b</name>
        <dbReference type="ChEBI" id="CHEBI:60344"/>
        <label>b566</label>
    </ligand>
    <ligandPart>
        <name>Fe</name>
        <dbReference type="ChEBI" id="CHEBI:18248"/>
    </ligandPart>
</feature>
<feature type="transmembrane region" description="Helical" evidence="18">
    <location>
        <begin position="158"/>
        <end position="178"/>
    </location>
</feature>
<feature type="transmembrane region" description="Helical" evidence="18">
    <location>
        <begin position="249"/>
        <end position="266"/>
    </location>
</feature>
<dbReference type="Gene3D" id="1.20.810.10">
    <property type="entry name" value="Cytochrome Bc1 Complex, Chain C"/>
    <property type="match status" value="1"/>
</dbReference>
<keyword evidence="13 18" id="KW-0472">Membrane</keyword>
<dbReference type="OrthoDB" id="9804503at2"/>
<feature type="transmembrane region" description="Helical" evidence="18">
    <location>
        <begin position="105"/>
        <end position="123"/>
    </location>
</feature>
<dbReference type="InterPro" id="IPR036150">
    <property type="entry name" value="Cyt_b/b6_C_sf"/>
</dbReference>
<feature type="transmembrane region" description="Helical" evidence="18">
    <location>
        <begin position="373"/>
        <end position="399"/>
    </location>
</feature>
<dbReference type="GO" id="GO:0045275">
    <property type="term" value="C:respiratory chain complex III"/>
    <property type="evidence" value="ECO:0007669"/>
    <property type="project" value="InterPro"/>
</dbReference>
<proteinExistence type="inferred from homology"/>
<dbReference type="PANTHER" id="PTHR19271">
    <property type="entry name" value="CYTOCHROME B"/>
    <property type="match status" value="1"/>
</dbReference>
<keyword evidence="22" id="KW-1185">Reference proteome</keyword>
<keyword evidence="5 16" id="KW-0813">Transport</keyword>
<dbReference type="InterPro" id="IPR030689">
    <property type="entry name" value="Cytochrome_b"/>
</dbReference>
<organism evidence="21 22">
    <name type="scientific">Oceaniradius stylonematis</name>
    <dbReference type="NCBI Taxonomy" id="2184161"/>
    <lineage>
        <taxon>Bacteria</taxon>
        <taxon>Pseudomonadati</taxon>
        <taxon>Pseudomonadota</taxon>
        <taxon>Alphaproteobacteria</taxon>
        <taxon>Hyphomicrobiales</taxon>
        <taxon>Ahrensiaceae</taxon>
        <taxon>Oceaniradius</taxon>
    </lineage>
</organism>
<keyword evidence="11 18" id="KW-1133">Transmembrane helix</keyword>
<dbReference type="FunFam" id="1.20.810.10:FF:000004">
    <property type="entry name" value="Cytochrome b"/>
    <property type="match status" value="1"/>
</dbReference>
<evidence type="ECO:0000256" key="13">
    <source>
        <dbReference type="ARBA" id="ARBA00023136"/>
    </source>
</evidence>
<feature type="transmembrane region" description="Helical" evidence="18">
    <location>
        <begin position="315"/>
        <end position="334"/>
    </location>
</feature>
<dbReference type="GO" id="GO:0016491">
    <property type="term" value="F:oxidoreductase activity"/>
    <property type="evidence" value="ECO:0007669"/>
    <property type="project" value="InterPro"/>
</dbReference>
<keyword evidence="10 16" id="KW-0249">Electron transport</keyword>
<evidence type="ECO:0000256" key="7">
    <source>
        <dbReference type="ARBA" id="ARBA00022660"/>
    </source>
</evidence>
<dbReference type="GO" id="GO:0008121">
    <property type="term" value="F:quinol-cytochrome-c reductase activity"/>
    <property type="evidence" value="ECO:0007669"/>
    <property type="project" value="InterPro"/>
</dbReference>
<feature type="binding site" description="axial binding residue" evidence="15">
    <location>
        <position position="113"/>
    </location>
    <ligand>
        <name>heme b</name>
        <dbReference type="ChEBI" id="CHEBI:60344"/>
        <label>b566</label>
    </ligand>
    <ligandPart>
        <name>Fe</name>
        <dbReference type="ChEBI" id="CHEBI:18248"/>
    </ligandPart>
</feature>
<dbReference type="CDD" id="cd00284">
    <property type="entry name" value="Cytochrome_b_N"/>
    <property type="match status" value="1"/>
</dbReference>
<keyword evidence="8 16" id="KW-0812">Transmembrane</keyword>
<dbReference type="CDD" id="cd00290">
    <property type="entry name" value="cytochrome_b_C"/>
    <property type="match status" value="1"/>
</dbReference>
<dbReference type="PIRSF" id="PIRSF038885">
    <property type="entry name" value="COB"/>
    <property type="match status" value="1"/>
</dbReference>
<dbReference type="RefSeq" id="WP_109768251.1">
    <property type="nucleotide sequence ID" value="NZ_CP159474.1"/>
</dbReference>
<comment type="function">
    <text evidence="1 16">Component of the ubiquinol-cytochrome c reductase complex (complex III or cytochrome b-c1 complex), which is a respiratory chain that generates an electrochemical potential coupled to ATP synthesis.</text>
</comment>
<reference evidence="21 22" key="1">
    <citation type="journal article" date="2018" name="Int. J. Syst. Bacteriol.">
        <title>Oceaniradius stylonemae gen. nov., sp. nov., isolated from a red alga, Stylonema cornu-cervi.</title>
        <authorList>
            <person name="Jeong S."/>
        </authorList>
    </citation>
    <scope>NUCLEOTIDE SEQUENCE [LARGE SCALE GENOMIC DNA]</scope>
    <source>
        <strain evidence="21 22">StC1</strain>
    </source>
</reference>
<dbReference type="InterPro" id="IPR027387">
    <property type="entry name" value="Cytb/b6-like_sf"/>
</dbReference>
<dbReference type="PANTHER" id="PTHR19271:SF16">
    <property type="entry name" value="CYTOCHROME B"/>
    <property type="match status" value="1"/>
</dbReference>
<dbReference type="InterPro" id="IPR005797">
    <property type="entry name" value="Cyt_b/b6_N"/>
</dbReference>
<feature type="transmembrane region" description="Helical" evidence="18">
    <location>
        <begin position="198"/>
        <end position="218"/>
    </location>
</feature>
<dbReference type="SUPFAM" id="SSF81648">
    <property type="entry name" value="a domain/subunit of cytochrome bc1 complex (Ubiquinol-cytochrome c reductase)"/>
    <property type="match status" value="1"/>
</dbReference>